<keyword evidence="3" id="KW-1185">Reference proteome</keyword>
<feature type="chain" id="PRO_5026099042" description="TonB C-terminal domain-containing protein" evidence="1">
    <location>
        <begin position="27"/>
        <end position="280"/>
    </location>
</feature>
<keyword evidence="1" id="KW-0732">Signal</keyword>
<evidence type="ECO:0000256" key="1">
    <source>
        <dbReference type="SAM" id="SignalP"/>
    </source>
</evidence>
<dbReference type="RefSeq" id="WP_166094993.1">
    <property type="nucleotide sequence ID" value="NZ_CP049871.1"/>
</dbReference>
<accession>A0A6G7ZPH3</accession>
<dbReference type="Proteomes" id="UP000502502">
    <property type="component" value="Chromosome"/>
</dbReference>
<evidence type="ECO:0000313" key="2">
    <source>
        <dbReference type="EMBL" id="QIL02800.1"/>
    </source>
</evidence>
<sequence>MGSYLQGRTIAPIFGLLALLGGRADAAPAAEDSWALNVAPGECQLKRHYSLNPPLRLSIETDVGSDRYSLSIARKNIDAPSDGFESDVALRIDGRVEWRDFVGVFETNAPYDRAANMASLSAKAVDAIAAGHDLAIRGKKLRVGPVPLPQAAEAISALRLCEAEQLIEWGADASQFQPGGARPDVMDRDLLIPQQVLRRMRFPQQRGKMSYALLLNEQGSVVSCNRHSGPGNPVFDRELCAQLQGRKIGTPARDPAGKPVRGVVTYIPGLMITVITSTRG</sequence>
<proteinExistence type="predicted"/>
<organism evidence="2 3">
    <name type="scientific">Sphingomonas sinipercae</name>
    <dbReference type="NCBI Taxonomy" id="2714944"/>
    <lineage>
        <taxon>Bacteria</taxon>
        <taxon>Pseudomonadati</taxon>
        <taxon>Pseudomonadota</taxon>
        <taxon>Alphaproteobacteria</taxon>
        <taxon>Sphingomonadales</taxon>
        <taxon>Sphingomonadaceae</taxon>
        <taxon>Sphingomonas</taxon>
    </lineage>
</organism>
<dbReference type="KEGG" id="ssin:G7078_08405"/>
<reference evidence="2 3" key="1">
    <citation type="submission" date="2020-03" db="EMBL/GenBank/DDBJ databases">
        <title>Sphingomonas sp. nov., isolated from fish.</title>
        <authorList>
            <person name="Hyun D.-W."/>
            <person name="Bae J.-W."/>
        </authorList>
    </citation>
    <scope>NUCLEOTIDE SEQUENCE [LARGE SCALE GENOMIC DNA]</scope>
    <source>
        <strain evidence="2 3">HDW15C</strain>
    </source>
</reference>
<feature type="signal peptide" evidence="1">
    <location>
        <begin position="1"/>
        <end position="26"/>
    </location>
</feature>
<dbReference type="AlphaFoldDB" id="A0A6G7ZPH3"/>
<gene>
    <name evidence="2" type="ORF">G7078_08405</name>
</gene>
<evidence type="ECO:0000313" key="3">
    <source>
        <dbReference type="Proteomes" id="UP000502502"/>
    </source>
</evidence>
<dbReference type="EMBL" id="CP049871">
    <property type="protein sequence ID" value="QIL02800.1"/>
    <property type="molecule type" value="Genomic_DNA"/>
</dbReference>
<name>A0A6G7ZPH3_9SPHN</name>
<evidence type="ECO:0008006" key="4">
    <source>
        <dbReference type="Google" id="ProtNLM"/>
    </source>
</evidence>
<protein>
    <recommendedName>
        <fullName evidence="4">TonB C-terminal domain-containing protein</fullName>
    </recommendedName>
</protein>